<sequence>MPGHSTFVVGKQLPRRPSLLEKESKRRKQHRNMSDVAAASSDVKTRSRTVRVTRPYSPDIRWAAKPRKKKVARTAANSCKNCGSPVRGARNLLCKPCLHASLDVGYKEKQSTQAHEEDKKRYLEEARSFASSLAKVYNDPSAERLFCPDYRPVRGPCACMQKYLVGNGEGRDHRVQSLLPLLHEAQKLCKQKCYDWNEVKRVNGVQTVGLGNGQKHSEQFEQFVAQHRPRLRELRLCERATQRVLFYSNNFLHRCLKTEPNGSTDDCENEVTVPVCSTLSRKVQKAAAFSAVKGKAALGRLKTLEEMASETCCQQRCAALARRYATLVEQWRERSQMGQTENRRVLAEMLTPSGPNSTNCYKFISWVTGCSFTTIARVSKQMLLTGGDREPPPHGLKKFWNDKGPLQDGDDGCQQAAP</sequence>
<proteinExistence type="predicted"/>
<evidence type="ECO:0000313" key="2">
    <source>
        <dbReference type="Proteomes" id="UP000805193"/>
    </source>
</evidence>
<gene>
    <name evidence="1" type="ORF">HPB47_021102</name>
</gene>
<name>A0AC60QDI3_IXOPE</name>
<evidence type="ECO:0000313" key="1">
    <source>
        <dbReference type="EMBL" id="KAG0432158.1"/>
    </source>
</evidence>
<accession>A0AC60QDI3</accession>
<dbReference type="EMBL" id="JABSTQ010009171">
    <property type="protein sequence ID" value="KAG0432158.1"/>
    <property type="molecule type" value="Genomic_DNA"/>
</dbReference>
<reference evidence="1 2" key="1">
    <citation type="journal article" date="2020" name="Cell">
        <title>Large-Scale Comparative Analyses of Tick Genomes Elucidate Their Genetic Diversity and Vector Capacities.</title>
        <authorList>
            <consortium name="Tick Genome and Microbiome Consortium (TIGMIC)"/>
            <person name="Jia N."/>
            <person name="Wang J."/>
            <person name="Shi W."/>
            <person name="Du L."/>
            <person name="Sun Y."/>
            <person name="Zhan W."/>
            <person name="Jiang J.F."/>
            <person name="Wang Q."/>
            <person name="Zhang B."/>
            <person name="Ji P."/>
            <person name="Bell-Sakyi L."/>
            <person name="Cui X.M."/>
            <person name="Yuan T.T."/>
            <person name="Jiang B.G."/>
            <person name="Yang W.F."/>
            <person name="Lam T.T."/>
            <person name="Chang Q.C."/>
            <person name="Ding S.J."/>
            <person name="Wang X.J."/>
            <person name="Zhu J.G."/>
            <person name="Ruan X.D."/>
            <person name="Zhao L."/>
            <person name="Wei J.T."/>
            <person name="Ye R.Z."/>
            <person name="Que T.C."/>
            <person name="Du C.H."/>
            <person name="Zhou Y.H."/>
            <person name="Cheng J.X."/>
            <person name="Dai P.F."/>
            <person name="Guo W.B."/>
            <person name="Han X.H."/>
            <person name="Huang E.J."/>
            <person name="Li L.F."/>
            <person name="Wei W."/>
            <person name="Gao Y.C."/>
            <person name="Liu J.Z."/>
            <person name="Shao H.Z."/>
            <person name="Wang X."/>
            <person name="Wang C.C."/>
            <person name="Yang T.C."/>
            <person name="Huo Q.B."/>
            <person name="Li W."/>
            <person name="Chen H.Y."/>
            <person name="Chen S.E."/>
            <person name="Zhou L.G."/>
            <person name="Ni X.B."/>
            <person name="Tian J.H."/>
            <person name="Sheng Y."/>
            <person name="Liu T."/>
            <person name="Pan Y.S."/>
            <person name="Xia L.Y."/>
            <person name="Li J."/>
            <person name="Zhao F."/>
            <person name="Cao W.C."/>
        </authorList>
    </citation>
    <scope>NUCLEOTIDE SEQUENCE [LARGE SCALE GENOMIC DNA]</scope>
    <source>
        <strain evidence="1">Iper-2018</strain>
    </source>
</reference>
<organism evidence="1 2">
    <name type="scientific">Ixodes persulcatus</name>
    <name type="common">Taiga tick</name>
    <dbReference type="NCBI Taxonomy" id="34615"/>
    <lineage>
        <taxon>Eukaryota</taxon>
        <taxon>Metazoa</taxon>
        <taxon>Ecdysozoa</taxon>
        <taxon>Arthropoda</taxon>
        <taxon>Chelicerata</taxon>
        <taxon>Arachnida</taxon>
        <taxon>Acari</taxon>
        <taxon>Parasitiformes</taxon>
        <taxon>Ixodida</taxon>
        <taxon>Ixodoidea</taxon>
        <taxon>Ixodidae</taxon>
        <taxon>Ixodinae</taxon>
        <taxon>Ixodes</taxon>
    </lineage>
</organism>
<protein>
    <submittedName>
        <fullName evidence="1">Uncharacterized protein</fullName>
    </submittedName>
</protein>
<keyword evidence="2" id="KW-1185">Reference proteome</keyword>
<comment type="caution">
    <text evidence="1">The sequence shown here is derived from an EMBL/GenBank/DDBJ whole genome shotgun (WGS) entry which is preliminary data.</text>
</comment>
<dbReference type="Proteomes" id="UP000805193">
    <property type="component" value="Unassembled WGS sequence"/>
</dbReference>